<gene>
    <name evidence="3" type="ORF">ACFSGJ_03075</name>
</gene>
<dbReference type="InterPro" id="IPR050659">
    <property type="entry name" value="Peptidase_M24B"/>
</dbReference>
<dbReference type="InterPro" id="IPR036005">
    <property type="entry name" value="Creatinase/aminopeptidase-like"/>
</dbReference>
<dbReference type="Pfam" id="PF01321">
    <property type="entry name" value="Creatinase_N"/>
    <property type="match status" value="1"/>
</dbReference>
<accession>A0ABW4S0S8</accession>
<name>A0ABW4S0S8_9RHOB</name>
<dbReference type="EMBL" id="JBHUGH010000002">
    <property type="protein sequence ID" value="MFD1911192.1"/>
    <property type="molecule type" value="Genomic_DNA"/>
</dbReference>
<feature type="domain" description="Peptidase M24" evidence="1">
    <location>
        <begin position="182"/>
        <end position="374"/>
    </location>
</feature>
<dbReference type="InterPro" id="IPR000587">
    <property type="entry name" value="Creatinase_N"/>
</dbReference>
<dbReference type="SUPFAM" id="SSF55920">
    <property type="entry name" value="Creatinase/aminopeptidase"/>
    <property type="match status" value="1"/>
</dbReference>
<dbReference type="InterPro" id="IPR000994">
    <property type="entry name" value="Pept_M24"/>
</dbReference>
<organism evidence="3 4">
    <name type="scientific">Halodurantibacterium flavum</name>
    <dbReference type="NCBI Taxonomy" id="1382802"/>
    <lineage>
        <taxon>Bacteria</taxon>
        <taxon>Pseudomonadati</taxon>
        <taxon>Pseudomonadota</taxon>
        <taxon>Alphaproteobacteria</taxon>
        <taxon>Rhodobacterales</taxon>
        <taxon>Paracoccaceae</taxon>
        <taxon>Halodurantibacterium</taxon>
    </lineage>
</organism>
<proteinExistence type="predicted"/>
<protein>
    <submittedName>
        <fullName evidence="3">M24 family metallopeptidase</fullName>
    </submittedName>
</protein>
<evidence type="ECO:0000259" key="1">
    <source>
        <dbReference type="Pfam" id="PF00557"/>
    </source>
</evidence>
<sequence length="406" mass="43460">MTDLATDLATEYPGRTRTGRDVALRFTEAEHRARLAATRRALRDRRLDAILIFAQESHYYLTGYDTAGYVFFQAGIITAEDGPLTLLTRTPDRRQAEVASLYDDIHIWLNAKDANPALDLRRLLQELGLAGGRVGVEFATHGLTAANGRLVEAALDGFCRLEDTSDLVRRQRLVKSPAELNLVRAAGKMADAATLAAIGAARPGVYDTALSGAAVTSMLDAGGDMPSGGPLVNSGPRALFGRGLGGPRRIGAQDQVLIELAASACRYHVVIEHTVAVGAPDPRQLAQMDVAIEALDQIKAAARPGVELGTLDDIHRRVLDGAGFAHARYAACGYALGCTFKPTWMDAPPMIYSGNRLVLEPGMVFFVHIMIPDTTTGIAAGVGQTFAIGTDGVETFSALPLRLWRV</sequence>
<evidence type="ECO:0000313" key="4">
    <source>
        <dbReference type="Proteomes" id="UP001597353"/>
    </source>
</evidence>
<dbReference type="PANTHER" id="PTHR46112">
    <property type="entry name" value="AMINOPEPTIDASE"/>
    <property type="match status" value="1"/>
</dbReference>
<dbReference type="InterPro" id="IPR029149">
    <property type="entry name" value="Creatin/AminoP/Spt16_N"/>
</dbReference>
<dbReference type="RefSeq" id="WP_390259392.1">
    <property type="nucleotide sequence ID" value="NZ_JBHUGH010000002.1"/>
</dbReference>
<dbReference type="Pfam" id="PF00557">
    <property type="entry name" value="Peptidase_M24"/>
    <property type="match status" value="1"/>
</dbReference>
<feature type="domain" description="Creatinase N-terminal" evidence="2">
    <location>
        <begin position="34"/>
        <end position="174"/>
    </location>
</feature>
<evidence type="ECO:0000313" key="3">
    <source>
        <dbReference type="EMBL" id="MFD1911192.1"/>
    </source>
</evidence>
<dbReference type="Gene3D" id="3.90.230.10">
    <property type="entry name" value="Creatinase/methionine aminopeptidase superfamily"/>
    <property type="match status" value="1"/>
</dbReference>
<dbReference type="Gene3D" id="3.40.350.10">
    <property type="entry name" value="Creatinase/prolidase N-terminal domain"/>
    <property type="match status" value="1"/>
</dbReference>
<dbReference type="PANTHER" id="PTHR46112:SF2">
    <property type="entry name" value="XAA-PRO AMINOPEPTIDASE P-RELATED"/>
    <property type="match status" value="1"/>
</dbReference>
<comment type="caution">
    <text evidence="3">The sequence shown here is derived from an EMBL/GenBank/DDBJ whole genome shotgun (WGS) entry which is preliminary data.</text>
</comment>
<reference evidence="4" key="1">
    <citation type="journal article" date="2019" name="Int. J. Syst. Evol. Microbiol.">
        <title>The Global Catalogue of Microorganisms (GCM) 10K type strain sequencing project: providing services to taxonomists for standard genome sequencing and annotation.</title>
        <authorList>
            <consortium name="The Broad Institute Genomics Platform"/>
            <consortium name="The Broad Institute Genome Sequencing Center for Infectious Disease"/>
            <person name="Wu L."/>
            <person name="Ma J."/>
        </authorList>
    </citation>
    <scope>NUCLEOTIDE SEQUENCE [LARGE SCALE GENOMIC DNA]</scope>
    <source>
        <strain evidence="4">CGMCC 4.7242</strain>
    </source>
</reference>
<keyword evidence="4" id="KW-1185">Reference proteome</keyword>
<evidence type="ECO:0000259" key="2">
    <source>
        <dbReference type="Pfam" id="PF01321"/>
    </source>
</evidence>
<dbReference type="CDD" id="cd01066">
    <property type="entry name" value="APP_MetAP"/>
    <property type="match status" value="1"/>
</dbReference>
<dbReference type="SUPFAM" id="SSF53092">
    <property type="entry name" value="Creatinase/prolidase N-terminal domain"/>
    <property type="match status" value="1"/>
</dbReference>
<dbReference type="Proteomes" id="UP001597353">
    <property type="component" value="Unassembled WGS sequence"/>
</dbReference>